<gene>
    <name evidence="12" type="ORF">A4A59_04125</name>
</gene>
<dbReference type="Pfam" id="PF04324">
    <property type="entry name" value="Fer2_BFD"/>
    <property type="match status" value="1"/>
</dbReference>
<dbReference type="SMART" id="SM00926">
    <property type="entry name" value="Molybdop_Fe4S4"/>
    <property type="match status" value="1"/>
</dbReference>
<dbReference type="GO" id="GO:0051539">
    <property type="term" value="F:4 iron, 4 sulfur cluster binding"/>
    <property type="evidence" value="ECO:0007669"/>
    <property type="project" value="UniProtKB-KW"/>
</dbReference>
<sequence length="885" mass="94521">MAAEVKTTCPYCGVGCGVIATVDQAGAVSVKGDPEHPSNFGRLCSKGSALAETIDLDGRLLHPEIEGKQSGWDEALDLVARRFSETIAEHGPDAVAFYVSGQLLTEDYYVANKLMKGFIGSGNIDTNSRLCMSSSVAGHRRAFGADTVPGTYEDIELADLVILTGSNLAWCHPVIYQRLAAAKTARPNMRIVVIDPRRTMTCDIADLHLAIRPDGDVALFMGLLAHLATSPAIDQNYIGAHTEGFGDAFAAAAALDVNDLLERTGLPAMQIREFFRLFETTPKVVTCYSQGVNQSSSGTDKVNAILNCHLATGRIGRPGMGPFSLTGQPNAMGGREVGGLANMLAAHMAIENAEDRDRVQRFWDSPVIAAKPGLKAVDMFQAVADGRIKALWIMATNPVVSMPDADSVESAIAACPFIVVSDILKETDTTRHANVLLPSLGWGEKDGTVTNSERRISRQRPFLDVPGDARADWWQLAEVGRRMGFAAAFDFHAPAAIFDEHAALSAFENNGSRDFDIGARAGMSSGAYDELSPFQWPQAAGTEPSITRFFAEGGFFHSDGKARFVAVKPPTTDRTNAEYPFTLNTGRIRDQWHTMTRTGKSARLSAHIAEPFAEIHPRDAIETGISSAGLVEIDSPHGKAIVRALVTDRQARGGIFAPMHWNDQFAARARIDAVVAPITDPVSGQPASKNVAVAVRPFRAAHYGFAVSATKPATPDAAYWALAKAAGGWRLELAFAETVEDWTAWCRAVFAIPAEIEPLGYADRQSGDLRLAFFDGEVLLAALFLAREPVAVARNWAISQLSASHGDLRKRFALVAGRPGAGRPDPGATVCSCFSVGVNQIAAAVRGGCHSVEAVGQETSAGTNCGSCRGEIGSIIDRCLAAAAE</sequence>
<dbReference type="InterPro" id="IPR007419">
    <property type="entry name" value="BFD-like_2Fe2S-bd_dom"/>
</dbReference>
<keyword evidence="5" id="KW-0500">Molybdenum</keyword>
<evidence type="ECO:0000256" key="4">
    <source>
        <dbReference type="ARBA" id="ARBA00022485"/>
    </source>
</evidence>
<dbReference type="GO" id="GO:0045333">
    <property type="term" value="P:cellular respiration"/>
    <property type="evidence" value="ECO:0007669"/>
    <property type="project" value="UniProtKB-ARBA"/>
</dbReference>
<feature type="domain" description="4Fe-4S Mo/W bis-MGD-type" evidence="11">
    <location>
        <begin position="2"/>
        <end position="58"/>
    </location>
</feature>
<dbReference type="CDD" id="cd02791">
    <property type="entry name" value="MopB_CT_Nitrate-R-NapA-like"/>
    <property type="match status" value="1"/>
</dbReference>
<name>A0A154IBL2_RHILE</name>
<evidence type="ECO:0000256" key="10">
    <source>
        <dbReference type="ARBA" id="ARBA00023063"/>
    </source>
</evidence>
<comment type="caution">
    <text evidence="12">The sequence shown here is derived from an EMBL/GenBank/DDBJ whole genome shotgun (WGS) entry which is preliminary data.</text>
</comment>
<dbReference type="Pfam" id="PF04879">
    <property type="entry name" value="Molybdop_Fe4S4"/>
    <property type="match status" value="1"/>
</dbReference>
<dbReference type="AlphaFoldDB" id="A0A154IBL2"/>
<dbReference type="InterPro" id="IPR027467">
    <property type="entry name" value="MopterinOxRdtase_cofactor_BS"/>
</dbReference>
<keyword evidence="10" id="KW-0534">Nitrate assimilation</keyword>
<dbReference type="GO" id="GO:0043546">
    <property type="term" value="F:molybdopterin cofactor binding"/>
    <property type="evidence" value="ECO:0007669"/>
    <property type="project" value="InterPro"/>
</dbReference>
<evidence type="ECO:0000256" key="1">
    <source>
        <dbReference type="ARBA" id="ARBA00001942"/>
    </source>
</evidence>
<protein>
    <submittedName>
        <fullName evidence="12">Nitrate reductase</fullName>
    </submittedName>
</protein>
<dbReference type="GO" id="GO:0016491">
    <property type="term" value="F:oxidoreductase activity"/>
    <property type="evidence" value="ECO:0007669"/>
    <property type="project" value="UniProtKB-KW"/>
</dbReference>
<dbReference type="Pfam" id="PF00384">
    <property type="entry name" value="Molybdopterin"/>
    <property type="match status" value="1"/>
</dbReference>
<comment type="cofactor">
    <cofactor evidence="1">
        <name>Mo-bis(molybdopterin guanine dinucleotide)</name>
        <dbReference type="ChEBI" id="CHEBI:60539"/>
    </cofactor>
</comment>
<dbReference type="Gene3D" id="2.40.40.20">
    <property type="match status" value="1"/>
</dbReference>
<accession>A0A154IBL2</accession>
<dbReference type="RefSeq" id="WP_062944636.1">
    <property type="nucleotide sequence ID" value="NZ_CP171844.1"/>
</dbReference>
<evidence type="ECO:0000313" key="12">
    <source>
        <dbReference type="EMBL" id="KZA97359.1"/>
    </source>
</evidence>
<dbReference type="CDD" id="cd02754">
    <property type="entry name" value="MopB_Nitrate-R-NapA-like"/>
    <property type="match status" value="1"/>
</dbReference>
<evidence type="ECO:0000256" key="5">
    <source>
        <dbReference type="ARBA" id="ARBA00022505"/>
    </source>
</evidence>
<dbReference type="GO" id="GO:0046872">
    <property type="term" value="F:metal ion binding"/>
    <property type="evidence" value="ECO:0007669"/>
    <property type="project" value="UniProtKB-KW"/>
</dbReference>
<dbReference type="Gene3D" id="2.20.25.90">
    <property type="entry name" value="ADC-like domains"/>
    <property type="match status" value="1"/>
</dbReference>
<dbReference type="PROSITE" id="PS00551">
    <property type="entry name" value="MOLYBDOPTERIN_PROK_1"/>
    <property type="match status" value="1"/>
</dbReference>
<dbReference type="EMBL" id="LVYU01000134">
    <property type="protein sequence ID" value="KZA97359.1"/>
    <property type="molecule type" value="Genomic_DNA"/>
</dbReference>
<dbReference type="InterPro" id="IPR006656">
    <property type="entry name" value="Mopterin_OxRdtase"/>
</dbReference>
<evidence type="ECO:0000259" key="11">
    <source>
        <dbReference type="PROSITE" id="PS51669"/>
    </source>
</evidence>
<reference evidence="12" key="1">
    <citation type="submission" date="2016-03" db="EMBL/GenBank/DDBJ databases">
        <title>Microsymbionts genomes from the relict species Vavilovia formosa.</title>
        <authorList>
            <person name="Chirak E."/>
            <person name="Kimeklis A."/>
            <person name="Kopat V."/>
            <person name="Andronov E."/>
        </authorList>
    </citation>
    <scope>NUCLEOTIDE SEQUENCE [LARGE SCALE GENOMIC DNA]</scope>
    <source>
        <strain evidence="12">Vaf12</strain>
    </source>
</reference>
<dbReference type="InterPro" id="IPR041854">
    <property type="entry name" value="BFD-like_2Fe2S-bd_dom_sf"/>
</dbReference>
<dbReference type="PANTHER" id="PTHR43105:SF9">
    <property type="entry name" value="NADPH-FE(3+) OXIDOREDUCTASE SUBUNIT ALPHA"/>
    <property type="match status" value="1"/>
</dbReference>
<organism evidence="12">
    <name type="scientific">Rhizobium leguminosarum</name>
    <dbReference type="NCBI Taxonomy" id="384"/>
    <lineage>
        <taxon>Bacteria</taxon>
        <taxon>Pseudomonadati</taxon>
        <taxon>Pseudomonadota</taxon>
        <taxon>Alphaproteobacteria</taxon>
        <taxon>Hyphomicrobiales</taxon>
        <taxon>Rhizobiaceae</taxon>
        <taxon>Rhizobium/Agrobacterium group</taxon>
        <taxon>Rhizobium</taxon>
    </lineage>
</organism>
<dbReference type="GO" id="GO:0042128">
    <property type="term" value="P:nitrate assimilation"/>
    <property type="evidence" value="ECO:0007669"/>
    <property type="project" value="UniProtKB-KW"/>
</dbReference>
<dbReference type="PROSITE" id="PS51669">
    <property type="entry name" value="4FE4S_MOW_BIS_MGD"/>
    <property type="match status" value="1"/>
</dbReference>
<evidence type="ECO:0000256" key="3">
    <source>
        <dbReference type="ARBA" id="ARBA00008747"/>
    </source>
</evidence>
<dbReference type="GO" id="GO:1990204">
    <property type="term" value="C:oxidoreductase complex"/>
    <property type="evidence" value="ECO:0007669"/>
    <property type="project" value="UniProtKB-ARBA"/>
</dbReference>
<dbReference type="GO" id="GO:0016020">
    <property type="term" value="C:membrane"/>
    <property type="evidence" value="ECO:0007669"/>
    <property type="project" value="TreeGrafter"/>
</dbReference>
<dbReference type="SUPFAM" id="SSF50692">
    <property type="entry name" value="ADC-like"/>
    <property type="match status" value="1"/>
</dbReference>
<proteinExistence type="inferred from homology"/>
<dbReference type="InterPro" id="IPR006657">
    <property type="entry name" value="MoPterin_dinucl-bd_dom"/>
</dbReference>
<dbReference type="InterPro" id="IPR050123">
    <property type="entry name" value="Prok_molybdopt-oxidoreductase"/>
</dbReference>
<evidence type="ECO:0000256" key="8">
    <source>
        <dbReference type="ARBA" id="ARBA00023004"/>
    </source>
</evidence>
<dbReference type="PANTHER" id="PTHR43105">
    <property type="entry name" value="RESPIRATORY NITRATE REDUCTASE"/>
    <property type="match status" value="1"/>
</dbReference>
<dbReference type="InterPro" id="IPR006963">
    <property type="entry name" value="Mopterin_OxRdtase_4Fe-4S_dom"/>
</dbReference>
<keyword evidence="8" id="KW-0408">Iron</keyword>
<dbReference type="Gene3D" id="3.40.228.10">
    <property type="entry name" value="Dimethylsulfoxide Reductase, domain 2"/>
    <property type="match status" value="1"/>
</dbReference>
<evidence type="ECO:0000256" key="7">
    <source>
        <dbReference type="ARBA" id="ARBA00023002"/>
    </source>
</evidence>
<keyword evidence="6" id="KW-0479">Metal-binding</keyword>
<evidence type="ECO:0000256" key="9">
    <source>
        <dbReference type="ARBA" id="ARBA00023014"/>
    </source>
</evidence>
<keyword evidence="7" id="KW-0560">Oxidoreductase</keyword>
<dbReference type="Gene3D" id="3.40.50.740">
    <property type="match status" value="1"/>
</dbReference>
<comment type="cofactor">
    <cofactor evidence="2">
        <name>[4Fe-4S] cluster</name>
        <dbReference type="ChEBI" id="CHEBI:49883"/>
    </cofactor>
</comment>
<dbReference type="InterPro" id="IPR041957">
    <property type="entry name" value="CT_Nitrate-R-NapA-like"/>
</dbReference>
<keyword evidence="4" id="KW-0004">4Fe-4S</keyword>
<evidence type="ECO:0000256" key="2">
    <source>
        <dbReference type="ARBA" id="ARBA00001966"/>
    </source>
</evidence>
<keyword evidence="9" id="KW-0411">Iron-sulfur</keyword>
<dbReference type="Pfam" id="PF01568">
    <property type="entry name" value="Molydop_binding"/>
    <property type="match status" value="1"/>
</dbReference>
<dbReference type="SUPFAM" id="SSF53706">
    <property type="entry name" value="Formate dehydrogenase/DMSO reductase, domains 1-3"/>
    <property type="match status" value="1"/>
</dbReference>
<evidence type="ECO:0000256" key="6">
    <source>
        <dbReference type="ARBA" id="ARBA00022723"/>
    </source>
</evidence>
<comment type="similarity">
    <text evidence="3">Belongs to the prokaryotic molybdopterin-containing oxidoreductase family. NasA/NapA/NarB subfamily.</text>
</comment>
<dbReference type="InterPro" id="IPR009010">
    <property type="entry name" value="Asp_de-COase-like_dom_sf"/>
</dbReference>
<dbReference type="Gene3D" id="1.10.10.1100">
    <property type="entry name" value="BFD-like [2Fe-2S]-binding domain"/>
    <property type="match status" value="1"/>
</dbReference>